<proteinExistence type="inferred from homology"/>
<dbReference type="InterPro" id="IPR045851">
    <property type="entry name" value="AMP-bd_C_sf"/>
</dbReference>
<name>A0A4R1HJ08_PSEEN</name>
<dbReference type="GO" id="GO:0006631">
    <property type="term" value="P:fatty acid metabolic process"/>
    <property type="evidence" value="ECO:0007669"/>
    <property type="project" value="TreeGrafter"/>
</dbReference>
<dbReference type="Pfam" id="PF13193">
    <property type="entry name" value="AMP-binding_C"/>
    <property type="match status" value="1"/>
</dbReference>
<evidence type="ECO:0000256" key="1">
    <source>
        <dbReference type="ARBA" id="ARBA00006432"/>
    </source>
</evidence>
<dbReference type="InterPro" id="IPR042099">
    <property type="entry name" value="ANL_N_sf"/>
</dbReference>
<keyword evidence="2" id="KW-0436">Ligase</keyword>
<protein>
    <submittedName>
        <fullName evidence="6">Fatty-acyl-CoA synthase</fullName>
    </submittedName>
</protein>
<dbReference type="PANTHER" id="PTHR43201:SF5">
    <property type="entry name" value="MEDIUM-CHAIN ACYL-COA LIGASE ACSF2, MITOCHONDRIAL"/>
    <property type="match status" value="1"/>
</dbReference>
<comment type="caution">
    <text evidence="6">The sequence shown here is derived from an EMBL/GenBank/DDBJ whole genome shotgun (WGS) entry which is preliminary data.</text>
</comment>
<evidence type="ECO:0000256" key="3">
    <source>
        <dbReference type="SAM" id="MobiDB-lite"/>
    </source>
</evidence>
<dbReference type="Pfam" id="PF00501">
    <property type="entry name" value="AMP-binding"/>
    <property type="match status" value="1"/>
</dbReference>
<comment type="similarity">
    <text evidence="1">Belongs to the ATP-dependent AMP-binding enzyme family.</text>
</comment>
<dbReference type="PROSITE" id="PS00455">
    <property type="entry name" value="AMP_BINDING"/>
    <property type="match status" value="1"/>
</dbReference>
<dbReference type="SUPFAM" id="SSF56801">
    <property type="entry name" value="Acetyl-CoA synthetase-like"/>
    <property type="match status" value="1"/>
</dbReference>
<gene>
    <name evidence="6" type="ORF">EV378_6258</name>
</gene>
<organism evidence="6 7">
    <name type="scientific">Pseudonocardia endophytica</name>
    <dbReference type="NCBI Taxonomy" id="401976"/>
    <lineage>
        <taxon>Bacteria</taxon>
        <taxon>Bacillati</taxon>
        <taxon>Actinomycetota</taxon>
        <taxon>Actinomycetes</taxon>
        <taxon>Pseudonocardiales</taxon>
        <taxon>Pseudonocardiaceae</taxon>
        <taxon>Pseudonocardia</taxon>
    </lineage>
</organism>
<dbReference type="InterPro" id="IPR020845">
    <property type="entry name" value="AMP-binding_CS"/>
</dbReference>
<dbReference type="PANTHER" id="PTHR43201">
    <property type="entry name" value="ACYL-COA SYNTHETASE"/>
    <property type="match status" value="1"/>
</dbReference>
<dbReference type="AlphaFoldDB" id="A0A4R1HJ08"/>
<dbReference type="Gene3D" id="3.30.300.30">
    <property type="match status" value="1"/>
</dbReference>
<reference evidence="6 7" key="1">
    <citation type="submission" date="2019-03" db="EMBL/GenBank/DDBJ databases">
        <title>Sequencing the genomes of 1000 actinobacteria strains.</title>
        <authorList>
            <person name="Klenk H.-P."/>
        </authorList>
    </citation>
    <scope>NUCLEOTIDE SEQUENCE [LARGE SCALE GENOMIC DNA]</scope>
    <source>
        <strain evidence="6 7">DSM 44969</strain>
    </source>
</reference>
<dbReference type="EMBL" id="SMFZ01000002">
    <property type="protein sequence ID" value="TCK22257.1"/>
    <property type="molecule type" value="Genomic_DNA"/>
</dbReference>
<evidence type="ECO:0000259" key="5">
    <source>
        <dbReference type="Pfam" id="PF13193"/>
    </source>
</evidence>
<keyword evidence="7" id="KW-1185">Reference proteome</keyword>
<evidence type="ECO:0000259" key="4">
    <source>
        <dbReference type="Pfam" id="PF00501"/>
    </source>
</evidence>
<feature type="domain" description="AMP-dependent synthetase/ligase" evidence="4">
    <location>
        <begin position="27"/>
        <end position="397"/>
    </location>
</feature>
<sequence>MSTTTTALPGDGTPPPTSPATLPSALRRTCELRGGAPFLLTAERDWTYAEIEDASARLADGLLAAGVRPGERIAIAAPNSAEWIITWFAAARIGCPLVTLNVAYREHEFDHMLNQSGSVALVCAARHGDFDFVGFLDALRAQLPTVREYVFLGGTGFDGSRTWDDLLAAGPASDAPPSDAPVAPHDPLVILYTSGTTGLPKGAVLTHAGVLASARAQADHLGQRPDDVAIGHMPMNHVGGMTCTVAAAMVSGGAVALLAGFGPQIALRTVVERRVSIFVGVPTMYALVMGLPEFRDADTSSVRTCVIGGSNVEPEMGRRILQVFPGTRLANLYGLSESSGGCVISAADDDLDTLVETIGVPIGDFRVRVVDASGEPLPPDAEGELQVAGACVAGGYWGMAEESRAAFRRDGWLATGDMAAIRADGRVVLRGRTKDMYVRGGYNVYPAEVENVIAGDPAVAMSAVIGVPHEIYGEVGRAYVVPVAGARVDVDAVLERCRARLARYKVPAEVEVVDSLPLTPSGKIKKVALKAIAR</sequence>
<dbReference type="RefSeq" id="WP_207908912.1">
    <property type="nucleotide sequence ID" value="NZ_SMFZ01000002.1"/>
</dbReference>
<accession>A0A4R1HJ08</accession>
<evidence type="ECO:0000256" key="2">
    <source>
        <dbReference type="ARBA" id="ARBA00022598"/>
    </source>
</evidence>
<evidence type="ECO:0000313" key="7">
    <source>
        <dbReference type="Proteomes" id="UP000295560"/>
    </source>
</evidence>
<evidence type="ECO:0000313" key="6">
    <source>
        <dbReference type="EMBL" id="TCK22257.1"/>
    </source>
</evidence>
<dbReference type="InterPro" id="IPR000873">
    <property type="entry name" value="AMP-dep_synth/lig_dom"/>
</dbReference>
<dbReference type="GO" id="GO:0031956">
    <property type="term" value="F:medium-chain fatty acid-CoA ligase activity"/>
    <property type="evidence" value="ECO:0007669"/>
    <property type="project" value="TreeGrafter"/>
</dbReference>
<dbReference type="Proteomes" id="UP000295560">
    <property type="component" value="Unassembled WGS sequence"/>
</dbReference>
<dbReference type="Gene3D" id="3.40.50.12780">
    <property type="entry name" value="N-terminal domain of ligase-like"/>
    <property type="match status" value="1"/>
</dbReference>
<feature type="domain" description="AMP-binding enzyme C-terminal" evidence="5">
    <location>
        <begin position="448"/>
        <end position="523"/>
    </location>
</feature>
<feature type="region of interest" description="Disordered" evidence="3">
    <location>
        <begin position="1"/>
        <end position="22"/>
    </location>
</feature>
<dbReference type="InterPro" id="IPR025110">
    <property type="entry name" value="AMP-bd_C"/>
</dbReference>